<organism evidence="2 3">
    <name type="scientific">Aspergillus luchuensis (strain CBS 106.47)</name>
    <dbReference type="NCBI Taxonomy" id="1137211"/>
    <lineage>
        <taxon>Eukaryota</taxon>
        <taxon>Fungi</taxon>
        <taxon>Dikarya</taxon>
        <taxon>Ascomycota</taxon>
        <taxon>Pezizomycotina</taxon>
        <taxon>Eurotiomycetes</taxon>
        <taxon>Eurotiomycetidae</taxon>
        <taxon>Eurotiales</taxon>
        <taxon>Aspergillaceae</taxon>
        <taxon>Aspergillus</taxon>
        <taxon>Aspergillus subgen. Circumdati</taxon>
    </lineage>
</organism>
<dbReference type="Proteomes" id="UP000184063">
    <property type="component" value="Unassembled WGS sequence"/>
</dbReference>
<reference evidence="3" key="1">
    <citation type="journal article" date="2017" name="Genome Biol.">
        <title>Comparative genomics reveals high biological diversity and specific adaptations in the industrially and medically important fungal genus Aspergillus.</title>
        <authorList>
            <person name="de Vries R.P."/>
            <person name="Riley R."/>
            <person name="Wiebenga A."/>
            <person name="Aguilar-Osorio G."/>
            <person name="Amillis S."/>
            <person name="Uchima C.A."/>
            <person name="Anderluh G."/>
            <person name="Asadollahi M."/>
            <person name="Askin M."/>
            <person name="Barry K."/>
            <person name="Battaglia E."/>
            <person name="Bayram O."/>
            <person name="Benocci T."/>
            <person name="Braus-Stromeyer S.A."/>
            <person name="Caldana C."/>
            <person name="Canovas D."/>
            <person name="Cerqueira G.C."/>
            <person name="Chen F."/>
            <person name="Chen W."/>
            <person name="Choi C."/>
            <person name="Clum A."/>
            <person name="Dos Santos R.A."/>
            <person name="Damasio A.R."/>
            <person name="Diallinas G."/>
            <person name="Emri T."/>
            <person name="Fekete E."/>
            <person name="Flipphi M."/>
            <person name="Freyberg S."/>
            <person name="Gallo A."/>
            <person name="Gournas C."/>
            <person name="Habgood R."/>
            <person name="Hainaut M."/>
            <person name="Harispe M.L."/>
            <person name="Henrissat B."/>
            <person name="Hilden K.S."/>
            <person name="Hope R."/>
            <person name="Hossain A."/>
            <person name="Karabika E."/>
            <person name="Karaffa L."/>
            <person name="Karanyi Z."/>
            <person name="Krasevec N."/>
            <person name="Kuo A."/>
            <person name="Kusch H."/>
            <person name="LaButti K."/>
            <person name="Lagendijk E.L."/>
            <person name="Lapidus A."/>
            <person name="Levasseur A."/>
            <person name="Lindquist E."/>
            <person name="Lipzen A."/>
            <person name="Logrieco A.F."/>
            <person name="MacCabe A."/>
            <person name="Maekelae M.R."/>
            <person name="Malavazi I."/>
            <person name="Melin P."/>
            <person name="Meyer V."/>
            <person name="Mielnichuk N."/>
            <person name="Miskei M."/>
            <person name="Molnar A.P."/>
            <person name="Mule G."/>
            <person name="Ngan C.Y."/>
            <person name="Orejas M."/>
            <person name="Orosz E."/>
            <person name="Ouedraogo J.P."/>
            <person name="Overkamp K.M."/>
            <person name="Park H.-S."/>
            <person name="Perrone G."/>
            <person name="Piumi F."/>
            <person name="Punt P.J."/>
            <person name="Ram A.F."/>
            <person name="Ramon A."/>
            <person name="Rauscher S."/>
            <person name="Record E."/>
            <person name="Riano-Pachon D.M."/>
            <person name="Robert V."/>
            <person name="Roehrig J."/>
            <person name="Ruller R."/>
            <person name="Salamov A."/>
            <person name="Salih N.S."/>
            <person name="Samson R.A."/>
            <person name="Sandor E."/>
            <person name="Sanguinetti M."/>
            <person name="Schuetze T."/>
            <person name="Sepcic K."/>
            <person name="Shelest E."/>
            <person name="Sherlock G."/>
            <person name="Sophianopoulou V."/>
            <person name="Squina F.M."/>
            <person name="Sun H."/>
            <person name="Susca A."/>
            <person name="Todd R.B."/>
            <person name="Tsang A."/>
            <person name="Unkles S.E."/>
            <person name="van de Wiele N."/>
            <person name="van Rossen-Uffink D."/>
            <person name="Oliveira J.V."/>
            <person name="Vesth T.C."/>
            <person name="Visser J."/>
            <person name="Yu J.-H."/>
            <person name="Zhou M."/>
            <person name="Andersen M.R."/>
            <person name="Archer D.B."/>
            <person name="Baker S.E."/>
            <person name="Benoit I."/>
            <person name="Brakhage A.A."/>
            <person name="Braus G.H."/>
            <person name="Fischer R."/>
            <person name="Frisvad J.C."/>
            <person name="Goldman G.H."/>
            <person name="Houbraken J."/>
            <person name="Oakley B."/>
            <person name="Pocsi I."/>
            <person name="Scazzocchio C."/>
            <person name="Seiboth B."/>
            <person name="vanKuyk P.A."/>
            <person name="Wortman J."/>
            <person name="Dyer P.S."/>
            <person name="Grigoriev I.V."/>
        </authorList>
    </citation>
    <scope>NUCLEOTIDE SEQUENCE [LARGE SCALE GENOMIC DNA]</scope>
    <source>
        <strain evidence="3">CBS 106.47</strain>
    </source>
</reference>
<evidence type="ECO:0000313" key="3">
    <source>
        <dbReference type="Proteomes" id="UP000184063"/>
    </source>
</evidence>
<accession>A0A1M3TY41</accession>
<sequence>MWSTPYHAAFSGLFLHWTSPDHLVTERGMVEERRPTLFTQGIRKGGSGSFPTYHTRAAQRRGEGKEPSKAAPGGSGS</sequence>
<evidence type="ECO:0000313" key="2">
    <source>
        <dbReference type="EMBL" id="OJZ91666.1"/>
    </source>
</evidence>
<dbReference type="EMBL" id="KV878236">
    <property type="protein sequence ID" value="OJZ91666.1"/>
    <property type="molecule type" value="Genomic_DNA"/>
</dbReference>
<name>A0A1M3TY41_ASPLC</name>
<feature type="region of interest" description="Disordered" evidence="1">
    <location>
        <begin position="40"/>
        <end position="77"/>
    </location>
</feature>
<dbReference type="AlphaFoldDB" id="A0A1M3TY41"/>
<protein>
    <submittedName>
        <fullName evidence="2">Uncharacterized protein</fullName>
    </submittedName>
</protein>
<proteinExistence type="predicted"/>
<gene>
    <name evidence="2" type="ORF">ASPFODRAFT_38797</name>
</gene>
<dbReference type="VEuPathDB" id="FungiDB:ASPFODRAFT_38797"/>
<evidence type="ECO:0000256" key="1">
    <source>
        <dbReference type="SAM" id="MobiDB-lite"/>
    </source>
</evidence>